<dbReference type="PANTHER" id="PTHR33116">
    <property type="entry name" value="REVERSE TRANSCRIPTASE ZINC-BINDING DOMAIN-CONTAINING PROTEIN-RELATED-RELATED"/>
    <property type="match status" value="1"/>
</dbReference>
<sequence length="743" mass="87136">MDLKAETSALSAEEVDLRKNSFLQLWRCQKMKESMWHQKARKSWMKDGDANTKFFHRCVKGRRRRNEIVSIQVGDKVSDQVHEIKEKVANYFEKDENSLLLAPFSEEEIKQAVWSCDCSKAPGPDGFNFRFVREMWEEIKDDMMGYVEDFYKHGKLVRRINSSFIVLIPKVINPQKIEEFHPISLIGVMYKVIAKLLANRLCAVVDKIIGESQMAFVGGRQMADSIVIANEIIDKVKRKKKASFAFKVDFEKAYDNVCWEFLQYMMSRMGFEPKWRRWIDECLRTAELMGISVSDEWKTKMAHILNCKQGAFPCKYLGVPIGGNGRNIKVWKPLIETFKRKLCSWKGRFLSLGGRITLLNSVLSNIPVYLMSVHLLPKGVILSLDKIRRNFLWGGEERKRKTSWVCWDTVCQRKMEGGLGVKELRSFNLALLGKWWSRLASGNDGLLYRIIEGKYGSVDGHWLEWVQENSHKGSSWWRNIYKLDHIAQNKRGWLSDGFKLKMGEGNTVRFWKDMWTGNQPFADQFPALFQVSSGKEDRICNMGKWRDGKWEWSVQWRRSLFEWEKNKWSELQALLDISKLVQEQKDRWEWKHDKDGVYAVKTAYNVLSSNNGHGKAWIYKRIWSRLVPTKKYLPGVAKMLAMVGISSVMPNTCHESFVQHHSYFKEPSVRAGWDVVWLAFIWSIWMARNGKIFKNSEYEVNRIFELVQLRAFNWIKGKANGYSFNMYEWMMEPVLCVKAKRKK</sequence>
<evidence type="ECO:0000259" key="1">
    <source>
        <dbReference type="Pfam" id="PF00078"/>
    </source>
</evidence>
<evidence type="ECO:0000313" key="3">
    <source>
        <dbReference type="Proteomes" id="UP001054252"/>
    </source>
</evidence>
<proteinExistence type="predicted"/>
<protein>
    <recommendedName>
        <fullName evidence="1">Reverse transcriptase domain-containing protein</fullName>
    </recommendedName>
</protein>
<dbReference type="InterPro" id="IPR000477">
    <property type="entry name" value="RT_dom"/>
</dbReference>
<evidence type="ECO:0000313" key="2">
    <source>
        <dbReference type="EMBL" id="GKV25985.1"/>
    </source>
</evidence>
<comment type="caution">
    <text evidence="2">The sequence shown here is derived from an EMBL/GenBank/DDBJ whole genome shotgun (WGS) entry which is preliminary data.</text>
</comment>
<organism evidence="2 3">
    <name type="scientific">Rubroshorea leprosula</name>
    <dbReference type="NCBI Taxonomy" id="152421"/>
    <lineage>
        <taxon>Eukaryota</taxon>
        <taxon>Viridiplantae</taxon>
        <taxon>Streptophyta</taxon>
        <taxon>Embryophyta</taxon>
        <taxon>Tracheophyta</taxon>
        <taxon>Spermatophyta</taxon>
        <taxon>Magnoliopsida</taxon>
        <taxon>eudicotyledons</taxon>
        <taxon>Gunneridae</taxon>
        <taxon>Pentapetalae</taxon>
        <taxon>rosids</taxon>
        <taxon>malvids</taxon>
        <taxon>Malvales</taxon>
        <taxon>Dipterocarpaceae</taxon>
        <taxon>Rubroshorea</taxon>
    </lineage>
</organism>
<dbReference type="CDD" id="cd01650">
    <property type="entry name" value="RT_nLTR_like"/>
    <property type="match status" value="1"/>
</dbReference>
<dbReference type="PANTHER" id="PTHR33116:SF78">
    <property type="entry name" value="OS12G0587133 PROTEIN"/>
    <property type="match status" value="1"/>
</dbReference>
<dbReference type="Pfam" id="PF00078">
    <property type="entry name" value="RVT_1"/>
    <property type="match status" value="1"/>
</dbReference>
<feature type="domain" description="Reverse transcriptase" evidence="1">
    <location>
        <begin position="178"/>
        <end position="310"/>
    </location>
</feature>
<dbReference type="Proteomes" id="UP001054252">
    <property type="component" value="Unassembled WGS sequence"/>
</dbReference>
<dbReference type="EMBL" id="BPVZ01000070">
    <property type="protein sequence ID" value="GKV25985.1"/>
    <property type="molecule type" value="Genomic_DNA"/>
</dbReference>
<keyword evidence="3" id="KW-1185">Reference proteome</keyword>
<name>A0AAV5KNA1_9ROSI</name>
<dbReference type="AlphaFoldDB" id="A0AAV5KNA1"/>
<accession>A0AAV5KNA1</accession>
<gene>
    <name evidence="2" type="ORF">SLEP1_g35354</name>
</gene>
<reference evidence="2 3" key="1">
    <citation type="journal article" date="2021" name="Commun. Biol.">
        <title>The genome of Shorea leprosula (Dipterocarpaceae) highlights the ecological relevance of drought in aseasonal tropical rainforests.</title>
        <authorList>
            <person name="Ng K.K.S."/>
            <person name="Kobayashi M.J."/>
            <person name="Fawcett J.A."/>
            <person name="Hatakeyama M."/>
            <person name="Paape T."/>
            <person name="Ng C.H."/>
            <person name="Ang C.C."/>
            <person name="Tnah L.H."/>
            <person name="Lee C.T."/>
            <person name="Nishiyama T."/>
            <person name="Sese J."/>
            <person name="O'Brien M.J."/>
            <person name="Copetti D."/>
            <person name="Mohd Noor M.I."/>
            <person name="Ong R.C."/>
            <person name="Putra M."/>
            <person name="Sireger I.Z."/>
            <person name="Indrioko S."/>
            <person name="Kosugi Y."/>
            <person name="Izuno A."/>
            <person name="Isagi Y."/>
            <person name="Lee S.L."/>
            <person name="Shimizu K.K."/>
        </authorList>
    </citation>
    <scope>NUCLEOTIDE SEQUENCE [LARGE SCALE GENOMIC DNA]</scope>
    <source>
        <strain evidence="2">214</strain>
    </source>
</reference>